<protein>
    <submittedName>
        <fullName evidence="2">Uncharacterized protein</fullName>
    </submittedName>
</protein>
<dbReference type="AlphaFoldDB" id="A0A016RUL4"/>
<feature type="region of interest" description="Disordered" evidence="1">
    <location>
        <begin position="27"/>
        <end position="55"/>
    </location>
</feature>
<reference evidence="3" key="1">
    <citation type="journal article" date="2015" name="Nat. Genet.">
        <title>The genome and transcriptome of the zoonotic hookworm Ancylostoma ceylanicum identify infection-specific gene families.</title>
        <authorList>
            <person name="Schwarz E.M."/>
            <person name="Hu Y."/>
            <person name="Antoshechkin I."/>
            <person name="Miller M.M."/>
            <person name="Sternberg P.W."/>
            <person name="Aroian R.V."/>
        </authorList>
    </citation>
    <scope>NUCLEOTIDE SEQUENCE</scope>
    <source>
        <strain evidence="3">HY135</strain>
    </source>
</reference>
<evidence type="ECO:0000313" key="2">
    <source>
        <dbReference type="EMBL" id="EYB81817.1"/>
    </source>
</evidence>
<evidence type="ECO:0000256" key="1">
    <source>
        <dbReference type="SAM" id="MobiDB-lite"/>
    </source>
</evidence>
<sequence length="176" mass="19341">MLDKLDRAAPLSSLIVDEEPDMRKLFGKKLPKKAATSASLPAIPEQEATKSRARPPPLSVTLTAALLGITAAEIWTSCTLTIQPRRTLKPRSAPPPMDFVDCSIGAHEGALNFTARTKITVAPTTGGMRRRSHFEPKNTEIRNMETTQRKKQQNARFGAESPAEKRDIMAVKDSSY</sequence>
<feature type="compositionally biased region" description="Basic and acidic residues" evidence="1">
    <location>
        <begin position="133"/>
        <end position="143"/>
    </location>
</feature>
<proteinExistence type="predicted"/>
<dbReference type="Proteomes" id="UP000024635">
    <property type="component" value="Unassembled WGS sequence"/>
</dbReference>
<comment type="caution">
    <text evidence="2">The sequence shown here is derived from an EMBL/GenBank/DDBJ whole genome shotgun (WGS) entry which is preliminary data.</text>
</comment>
<accession>A0A016RUL4</accession>
<gene>
    <name evidence="2" type="primary">Acey_s0373.g172</name>
    <name evidence="2" type="ORF">Y032_0373g172</name>
</gene>
<feature type="compositionally biased region" description="Basic and acidic residues" evidence="1">
    <location>
        <begin position="162"/>
        <end position="176"/>
    </location>
</feature>
<feature type="region of interest" description="Disordered" evidence="1">
    <location>
        <begin position="127"/>
        <end position="176"/>
    </location>
</feature>
<keyword evidence="3" id="KW-1185">Reference proteome</keyword>
<dbReference type="EMBL" id="JARK01001709">
    <property type="protein sequence ID" value="EYB81817.1"/>
    <property type="molecule type" value="Genomic_DNA"/>
</dbReference>
<evidence type="ECO:0000313" key="3">
    <source>
        <dbReference type="Proteomes" id="UP000024635"/>
    </source>
</evidence>
<organism evidence="2 3">
    <name type="scientific">Ancylostoma ceylanicum</name>
    <dbReference type="NCBI Taxonomy" id="53326"/>
    <lineage>
        <taxon>Eukaryota</taxon>
        <taxon>Metazoa</taxon>
        <taxon>Ecdysozoa</taxon>
        <taxon>Nematoda</taxon>
        <taxon>Chromadorea</taxon>
        <taxon>Rhabditida</taxon>
        <taxon>Rhabditina</taxon>
        <taxon>Rhabditomorpha</taxon>
        <taxon>Strongyloidea</taxon>
        <taxon>Ancylostomatidae</taxon>
        <taxon>Ancylostomatinae</taxon>
        <taxon>Ancylostoma</taxon>
    </lineage>
</organism>
<name>A0A016RUL4_9BILA</name>